<protein>
    <recommendedName>
        <fullName evidence="5">MFS transporter</fullName>
    </recommendedName>
</protein>
<sequence length="70" mass="6971">RRGLEETASRPGAFVVVFLPMAAVALAGAWVATRLHAPAAPTAPGPAADADPADTSAHADQLTAPVAAEK</sequence>
<organism evidence="3 4">
    <name type="scientific">Streptomyces bambusae</name>
    <dbReference type="NCBI Taxonomy" id="1550616"/>
    <lineage>
        <taxon>Bacteria</taxon>
        <taxon>Bacillati</taxon>
        <taxon>Actinomycetota</taxon>
        <taxon>Actinomycetes</taxon>
        <taxon>Kitasatosporales</taxon>
        <taxon>Streptomycetaceae</taxon>
        <taxon>Streptomyces</taxon>
    </lineage>
</organism>
<keyword evidence="2" id="KW-0472">Membrane</keyword>
<evidence type="ECO:0008006" key="5">
    <source>
        <dbReference type="Google" id="ProtNLM"/>
    </source>
</evidence>
<dbReference type="Proteomes" id="UP000812013">
    <property type="component" value="Unassembled WGS sequence"/>
</dbReference>
<evidence type="ECO:0000256" key="1">
    <source>
        <dbReference type="SAM" id="MobiDB-lite"/>
    </source>
</evidence>
<name>A0ABS6ZCH1_9ACTN</name>
<feature type="region of interest" description="Disordered" evidence="1">
    <location>
        <begin position="39"/>
        <end position="70"/>
    </location>
</feature>
<feature type="transmembrane region" description="Helical" evidence="2">
    <location>
        <begin position="12"/>
        <end position="32"/>
    </location>
</feature>
<keyword evidence="2" id="KW-0812">Transmembrane</keyword>
<evidence type="ECO:0000313" key="3">
    <source>
        <dbReference type="EMBL" id="MBW5485426.1"/>
    </source>
</evidence>
<keyword evidence="2" id="KW-1133">Transmembrane helix</keyword>
<gene>
    <name evidence="3" type="ORF">GPJ59_27020</name>
</gene>
<dbReference type="EMBL" id="WTFF01000252">
    <property type="protein sequence ID" value="MBW5485426.1"/>
    <property type="molecule type" value="Genomic_DNA"/>
</dbReference>
<evidence type="ECO:0000256" key="2">
    <source>
        <dbReference type="SAM" id="Phobius"/>
    </source>
</evidence>
<feature type="non-terminal residue" evidence="3">
    <location>
        <position position="1"/>
    </location>
</feature>
<reference evidence="3 4" key="1">
    <citation type="submission" date="2019-12" db="EMBL/GenBank/DDBJ databases">
        <title>Genome sequence of Streptomyces bambusae.</title>
        <authorList>
            <person name="Bansal K."/>
            <person name="Choksket S."/>
            <person name="Korpole S."/>
            <person name="Patil P.B."/>
        </authorList>
    </citation>
    <scope>NUCLEOTIDE SEQUENCE [LARGE SCALE GENOMIC DNA]</scope>
    <source>
        <strain evidence="3 4">SK60</strain>
    </source>
</reference>
<comment type="caution">
    <text evidence="3">The sequence shown here is derived from an EMBL/GenBank/DDBJ whole genome shotgun (WGS) entry which is preliminary data.</text>
</comment>
<keyword evidence="4" id="KW-1185">Reference proteome</keyword>
<accession>A0ABS6ZCH1</accession>
<evidence type="ECO:0000313" key="4">
    <source>
        <dbReference type="Proteomes" id="UP000812013"/>
    </source>
</evidence>
<feature type="compositionally biased region" description="Low complexity" evidence="1">
    <location>
        <begin position="39"/>
        <end position="60"/>
    </location>
</feature>
<proteinExistence type="predicted"/>